<evidence type="ECO:0000313" key="1">
    <source>
        <dbReference type="EMBL" id="PKA54415.1"/>
    </source>
</evidence>
<gene>
    <name evidence="1" type="ORF">AXF42_Ash000248</name>
</gene>
<dbReference type="Proteomes" id="UP000236161">
    <property type="component" value="Unassembled WGS sequence"/>
</dbReference>
<evidence type="ECO:0000313" key="2">
    <source>
        <dbReference type="Proteomes" id="UP000236161"/>
    </source>
</evidence>
<keyword evidence="2" id="KW-1185">Reference proteome</keyword>
<dbReference type="OrthoDB" id="1935496at2759"/>
<name>A0A2I0AFW5_9ASPA</name>
<dbReference type="InterPro" id="IPR052035">
    <property type="entry name" value="ZnF_BED_domain_contain"/>
</dbReference>
<evidence type="ECO:0008006" key="3">
    <source>
        <dbReference type="Google" id="ProtNLM"/>
    </source>
</evidence>
<dbReference type="STRING" id="1088818.A0A2I0AFW5"/>
<dbReference type="PANTHER" id="PTHR46481">
    <property type="entry name" value="ZINC FINGER BED DOMAIN-CONTAINING PROTEIN 4"/>
    <property type="match status" value="1"/>
</dbReference>
<protein>
    <recommendedName>
        <fullName evidence="3">AC transposase</fullName>
    </recommendedName>
</protein>
<dbReference type="PANTHER" id="PTHR46481:SF6">
    <property type="entry name" value="ZINC FINGER BED DOMAIN-CONTAINING PROTEIN RICESLEEPER 2-LIKE"/>
    <property type="match status" value="1"/>
</dbReference>
<reference evidence="1 2" key="1">
    <citation type="journal article" date="2017" name="Nature">
        <title>The Apostasia genome and the evolution of orchids.</title>
        <authorList>
            <person name="Zhang G.Q."/>
            <person name="Liu K.W."/>
            <person name="Li Z."/>
            <person name="Lohaus R."/>
            <person name="Hsiao Y.Y."/>
            <person name="Niu S.C."/>
            <person name="Wang J.Y."/>
            <person name="Lin Y.C."/>
            <person name="Xu Q."/>
            <person name="Chen L.J."/>
            <person name="Yoshida K."/>
            <person name="Fujiwara S."/>
            <person name="Wang Z.W."/>
            <person name="Zhang Y.Q."/>
            <person name="Mitsuda N."/>
            <person name="Wang M."/>
            <person name="Liu G.H."/>
            <person name="Pecoraro L."/>
            <person name="Huang H.X."/>
            <person name="Xiao X.J."/>
            <person name="Lin M."/>
            <person name="Wu X.Y."/>
            <person name="Wu W.L."/>
            <person name="Chen Y.Y."/>
            <person name="Chang S.B."/>
            <person name="Sakamoto S."/>
            <person name="Ohme-Takagi M."/>
            <person name="Yagi M."/>
            <person name="Zeng S.J."/>
            <person name="Shen C.Y."/>
            <person name="Yeh C.M."/>
            <person name="Luo Y.B."/>
            <person name="Tsai W.C."/>
            <person name="Van de Peer Y."/>
            <person name="Liu Z.J."/>
        </authorList>
    </citation>
    <scope>NUCLEOTIDE SEQUENCE [LARGE SCALE GENOMIC DNA]</scope>
    <source>
        <strain evidence="2">cv. Shenzhen</strain>
        <tissue evidence="1">Stem</tissue>
    </source>
</reference>
<organism evidence="1 2">
    <name type="scientific">Apostasia shenzhenica</name>
    <dbReference type="NCBI Taxonomy" id="1088818"/>
    <lineage>
        <taxon>Eukaryota</taxon>
        <taxon>Viridiplantae</taxon>
        <taxon>Streptophyta</taxon>
        <taxon>Embryophyta</taxon>
        <taxon>Tracheophyta</taxon>
        <taxon>Spermatophyta</taxon>
        <taxon>Magnoliopsida</taxon>
        <taxon>Liliopsida</taxon>
        <taxon>Asparagales</taxon>
        <taxon>Orchidaceae</taxon>
        <taxon>Apostasioideae</taxon>
        <taxon>Apostasia</taxon>
    </lineage>
</organism>
<sequence>MMSSLCVSPIYEHNNIKNIIAKMIIVHEYHFMMVEHLWFNVLMRSMNTSYCKITRQAIKNECVKVHEFEKEYLKKVLKTVDRVSLTCDCWTSNQTIG</sequence>
<accession>A0A2I0AFW5</accession>
<proteinExistence type="predicted"/>
<dbReference type="AlphaFoldDB" id="A0A2I0AFW5"/>
<dbReference type="EMBL" id="KZ451982">
    <property type="protein sequence ID" value="PKA54415.1"/>
    <property type="molecule type" value="Genomic_DNA"/>
</dbReference>